<organism evidence="9 10">
    <name type="scientific">Exophiala sideris</name>
    <dbReference type="NCBI Taxonomy" id="1016849"/>
    <lineage>
        <taxon>Eukaryota</taxon>
        <taxon>Fungi</taxon>
        <taxon>Dikarya</taxon>
        <taxon>Ascomycota</taxon>
        <taxon>Pezizomycotina</taxon>
        <taxon>Eurotiomycetes</taxon>
        <taxon>Chaetothyriomycetidae</taxon>
        <taxon>Chaetothyriales</taxon>
        <taxon>Herpotrichiellaceae</taxon>
        <taxon>Exophiala</taxon>
    </lineage>
</organism>
<dbReference type="Pfam" id="PF04082">
    <property type="entry name" value="Fungal_trans"/>
    <property type="match status" value="1"/>
</dbReference>
<keyword evidence="4" id="KW-0238">DNA-binding</keyword>
<feature type="region of interest" description="Disordered" evidence="7">
    <location>
        <begin position="588"/>
        <end position="624"/>
    </location>
</feature>
<keyword evidence="5" id="KW-0804">Transcription</keyword>
<dbReference type="PROSITE" id="PS00463">
    <property type="entry name" value="ZN2_CY6_FUNGAL_1"/>
    <property type="match status" value="1"/>
</dbReference>
<dbReference type="Pfam" id="PF00172">
    <property type="entry name" value="Zn_clus"/>
    <property type="match status" value="1"/>
</dbReference>
<dbReference type="PANTHER" id="PTHR31001:SF87">
    <property type="entry name" value="COL-21"/>
    <property type="match status" value="1"/>
</dbReference>
<feature type="domain" description="Zn(2)-C6 fungal-type" evidence="8">
    <location>
        <begin position="25"/>
        <end position="56"/>
    </location>
</feature>
<dbReference type="GO" id="GO:0005634">
    <property type="term" value="C:nucleus"/>
    <property type="evidence" value="ECO:0007669"/>
    <property type="project" value="UniProtKB-SubCell"/>
</dbReference>
<dbReference type="SUPFAM" id="SSF57701">
    <property type="entry name" value="Zn2/Cys6 DNA-binding domain"/>
    <property type="match status" value="1"/>
</dbReference>
<keyword evidence="6" id="KW-0539">Nucleus</keyword>
<evidence type="ECO:0000256" key="4">
    <source>
        <dbReference type="ARBA" id="ARBA00023125"/>
    </source>
</evidence>
<dbReference type="AlphaFoldDB" id="A0A0D1YA84"/>
<feature type="compositionally biased region" description="Low complexity" evidence="7">
    <location>
        <begin position="589"/>
        <end position="607"/>
    </location>
</feature>
<sequence>MEPRPYDANEVGEHIRKKRNRVAFSCTNCRHSKQRCNRASPCMTCVLRGKQDSCRYTDDKLNRNLQVEAPGSKGGSSSPESSPSAKESPDLSGFGYSDVNAHNVLGIVKKLEHLETGHTHTPRRKSNTVSLSHASSETYRAVIKRLPCRACVDHLVQVFFTEVNWQFAIVDRNIFDDQLKEYYRYQSASILEQQHEIPTVQLTFPALLFQVIGLAVQFLPAQAVQGLHSACLRNIPRDGKRDPQSCHTMQLLNLVGKNAINLTYIQAEFLRISWLKNCGFIAEAWHALAQTIMDAQDIGLHRDDGKVDANDAEDVCEQLWQTVLRRRTMMNLYLWDSEMGIVLGKSFTLTLSDCNLVPPTDCEIPTNRKSTAPVPRSPNEKPNEYTIRFLESRLTSTLHEVKTLEAEGPYPRDYSKVERLHQQALGYIDDIPAIYRSENPDTSYDLECPWLPAQREYLCSGAWLFVLLIHRTYLFSIPKSREAIMRSGIETLRAQQRFFNCLQPHHYKLFSLTYLSAEPAISMLAVLITFPKEHGDLVGEAFRCIREALWGLNQIRDTNKIAGPGADVIQNLLGRAELKHKHVLTGNAESLTTSTRSSELSSVTPSSYPESLQGSSLNPKNTDQQAQYRAAQFLNMADWSSLSTFQQTNTTAQPVDNASYAFNESPLRPLVDLAYHDLTTSQPFDLGGQGNGSAFDASVSSQHLAPQFLGTFDDNSFWNFMNTSTLTFADANS</sequence>
<evidence type="ECO:0000256" key="5">
    <source>
        <dbReference type="ARBA" id="ARBA00023163"/>
    </source>
</evidence>
<accession>A0A0D1YA84</accession>
<dbReference type="OrthoDB" id="5344325at2759"/>
<proteinExistence type="predicted"/>
<dbReference type="HOGENOM" id="CLU_013838_0_0_1"/>
<evidence type="ECO:0000256" key="3">
    <source>
        <dbReference type="ARBA" id="ARBA00023015"/>
    </source>
</evidence>
<dbReference type="PROSITE" id="PS50048">
    <property type="entry name" value="ZN2_CY6_FUNGAL_2"/>
    <property type="match status" value="1"/>
</dbReference>
<dbReference type="GO" id="GO:0003677">
    <property type="term" value="F:DNA binding"/>
    <property type="evidence" value="ECO:0007669"/>
    <property type="project" value="UniProtKB-KW"/>
</dbReference>
<dbReference type="PANTHER" id="PTHR31001">
    <property type="entry name" value="UNCHARACTERIZED TRANSCRIPTIONAL REGULATORY PROTEIN"/>
    <property type="match status" value="1"/>
</dbReference>
<evidence type="ECO:0000256" key="7">
    <source>
        <dbReference type="SAM" id="MobiDB-lite"/>
    </source>
</evidence>
<dbReference type="Proteomes" id="UP000053599">
    <property type="component" value="Unassembled WGS sequence"/>
</dbReference>
<evidence type="ECO:0000313" key="10">
    <source>
        <dbReference type="Proteomes" id="UP000053599"/>
    </source>
</evidence>
<keyword evidence="3" id="KW-0805">Transcription regulation</keyword>
<dbReference type="STRING" id="1016849.A0A0D1YA84"/>
<dbReference type="InterPro" id="IPR050613">
    <property type="entry name" value="Sec_Metabolite_Reg"/>
</dbReference>
<feature type="compositionally biased region" description="Polar residues" evidence="7">
    <location>
        <begin position="608"/>
        <end position="624"/>
    </location>
</feature>
<feature type="region of interest" description="Disordered" evidence="7">
    <location>
        <begin position="65"/>
        <end position="92"/>
    </location>
</feature>
<dbReference type="GO" id="GO:0000981">
    <property type="term" value="F:DNA-binding transcription factor activity, RNA polymerase II-specific"/>
    <property type="evidence" value="ECO:0007669"/>
    <property type="project" value="InterPro"/>
</dbReference>
<dbReference type="Gene3D" id="4.10.240.10">
    <property type="entry name" value="Zn(2)-C6 fungal-type DNA-binding domain"/>
    <property type="match status" value="1"/>
</dbReference>
<feature type="compositionally biased region" description="Low complexity" evidence="7">
    <location>
        <begin position="68"/>
        <end position="86"/>
    </location>
</feature>
<evidence type="ECO:0000256" key="2">
    <source>
        <dbReference type="ARBA" id="ARBA00022723"/>
    </source>
</evidence>
<dbReference type="InterPro" id="IPR036864">
    <property type="entry name" value="Zn2-C6_fun-type_DNA-bd_sf"/>
</dbReference>
<keyword evidence="2" id="KW-0479">Metal-binding</keyword>
<dbReference type="SMART" id="SM00066">
    <property type="entry name" value="GAL4"/>
    <property type="match status" value="1"/>
</dbReference>
<protein>
    <recommendedName>
        <fullName evidence="8">Zn(2)-C6 fungal-type domain-containing protein</fullName>
    </recommendedName>
</protein>
<dbReference type="InterPro" id="IPR007219">
    <property type="entry name" value="XnlR_reg_dom"/>
</dbReference>
<evidence type="ECO:0000256" key="1">
    <source>
        <dbReference type="ARBA" id="ARBA00004123"/>
    </source>
</evidence>
<dbReference type="GO" id="GO:0008270">
    <property type="term" value="F:zinc ion binding"/>
    <property type="evidence" value="ECO:0007669"/>
    <property type="project" value="InterPro"/>
</dbReference>
<dbReference type="InterPro" id="IPR001138">
    <property type="entry name" value="Zn2Cys6_DnaBD"/>
</dbReference>
<evidence type="ECO:0000313" key="9">
    <source>
        <dbReference type="EMBL" id="KIV79912.1"/>
    </source>
</evidence>
<gene>
    <name evidence="9" type="ORF">PV11_07451</name>
</gene>
<dbReference type="CDD" id="cd12148">
    <property type="entry name" value="fungal_TF_MHR"/>
    <property type="match status" value="1"/>
</dbReference>
<evidence type="ECO:0000259" key="8">
    <source>
        <dbReference type="PROSITE" id="PS50048"/>
    </source>
</evidence>
<evidence type="ECO:0000256" key="6">
    <source>
        <dbReference type="ARBA" id="ARBA00023242"/>
    </source>
</evidence>
<dbReference type="CDD" id="cd00067">
    <property type="entry name" value="GAL4"/>
    <property type="match status" value="1"/>
</dbReference>
<dbReference type="EMBL" id="KN846953">
    <property type="protein sequence ID" value="KIV79912.1"/>
    <property type="molecule type" value="Genomic_DNA"/>
</dbReference>
<name>A0A0D1YA84_9EURO</name>
<dbReference type="GO" id="GO:0006351">
    <property type="term" value="P:DNA-templated transcription"/>
    <property type="evidence" value="ECO:0007669"/>
    <property type="project" value="InterPro"/>
</dbReference>
<comment type="subcellular location">
    <subcellularLocation>
        <location evidence="1">Nucleus</location>
    </subcellularLocation>
</comment>
<reference evidence="9 10" key="1">
    <citation type="submission" date="2015-01" db="EMBL/GenBank/DDBJ databases">
        <title>The Genome Sequence of Exophiala sideris CBS121828.</title>
        <authorList>
            <consortium name="The Broad Institute Genomics Platform"/>
            <person name="Cuomo C."/>
            <person name="de Hoog S."/>
            <person name="Gorbushina A."/>
            <person name="Stielow B."/>
            <person name="Teixiera M."/>
            <person name="Abouelleil A."/>
            <person name="Chapman S.B."/>
            <person name="Priest M."/>
            <person name="Young S.K."/>
            <person name="Wortman J."/>
            <person name="Nusbaum C."/>
            <person name="Birren B."/>
        </authorList>
    </citation>
    <scope>NUCLEOTIDE SEQUENCE [LARGE SCALE GENOMIC DNA]</scope>
    <source>
        <strain evidence="9 10">CBS 121828</strain>
    </source>
</reference>